<protein>
    <submittedName>
        <fullName evidence="3">YigZ family protein</fullName>
    </submittedName>
</protein>
<keyword evidence="4" id="KW-1185">Reference proteome</keyword>
<dbReference type="SUPFAM" id="SSF54211">
    <property type="entry name" value="Ribosomal protein S5 domain 2-like"/>
    <property type="match status" value="1"/>
</dbReference>
<dbReference type="Gene3D" id="3.30.230.30">
    <property type="entry name" value="Impact, N-terminal domain"/>
    <property type="match status" value="1"/>
</dbReference>
<dbReference type="InterPro" id="IPR023582">
    <property type="entry name" value="Impact"/>
</dbReference>
<dbReference type="InterPro" id="IPR036956">
    <property type="entry name" value="Impact_N_sf"/>
</dbReference>
<comment type="similarity">
    <text evidence="1">Belongs to the IMPACT family.</text>
</comment>
<name>A0ABT2PTS0_9MOLU</name>
<dbReference type="Pfam" id="PF01205">
    <property type="entry name" value="Impact_N"/>
    <property type="match status" value="1"/>
</dbReference>
<evidence type="ECO:0000313" key="4">
    <source>
        <dbReference type="Proteomes" id="UP001209076"/>
    </source>
</evidence>
<evidence type="ECO:0000313" key="3">
    <source>
        <dbReference type="EMBL" id="MCU0104349.1"/>
    </source>
</evidence>
<dbReference type="InterPro" id="IPR020568">
    <property type="entry name" value="Ribosomal_Su5_D2-typ_SF"/>
</dbReference>
<evidence type="ECO:0000256" key="1">
    <source>
        <dbReference type="ARBA" id="ARBA00007665"/>
    </source>
</evidence>
<dbReference type="PANTHER" id="PTHR16301">
    <property type="entry name" value="IMPACT-RELATED"/>
    <property type="match status" value="1"/>
</dbReference>
<organism evidence="3 4">
    <name type="scientific">Paracholeplasma vituli</name>
    <dbReference type="NCBI Taxonomy" id="69473"/>
    <lineage>
        <taxon>Bacteria</taxon>
        <taxon>Bacillati</taxon>
        <taxon>Mycoplasmatota</taxon>
        <taxon>Mollicutes</taxon>
        <taxon>Acholeplasmatales</taxon>
        <taxon>Acholeplasmataceae</taxon>
        <taxon>Paracholeplasma</taxon>
    </lineage>
</organism>
<dbReference type="InterPro" id="IPR001498">
    <property type="entry name" value="Impact_N"/>
</dbReference>
<proteinExistence type="inferred from homology"/>
<dbReference type="PROSITE" id="PS00910">
    <property type="entry name" value="UPF0029"/>
    <property type="match status" value="1"/>
</dbReference>
<gene>
    <name evidence="3" type="ORF">N7603_01610</name>
</gene>
<dbReference type="PANTHER" id="PTHR16301:SF20">
    <property type="entry name" value="IMPACT FAMILY MEMBER YIGZ"/>
    <property type="match status" value="1"/>
</dbReference>
<dbReference type="EMBL" id="JAOEGN010000002">
    <property type="protein sequence ID" value="MCU0104349.1"/>
    <property type="molecule type" value="Genomic_DNA"/>
</dbReference>
<accession>A0ABT2PTS0</accession>
<feature type="domain" description="Impact N-terminal" evidence="2">
    <location>
        <begin position="16"/>
        <end position="119"/>
    </location>
</feature>
<dbReference type="Proteomes" id="UP001209076">
    <property type="component" value="Unassembled WGS sequence"/>
</dbReference>
<comment type="caution">
    <text evidence="3">The sequence shown here is derived from an EMBL/GenBank/DDBJ whole genome shotgun (WGS) entry which is preliminary data.</text>
</comment>
<dbReference type="InterPro" id="IPR020569">
    <property type="entry name" value="UPF0029_Impact_CS"/>
</dbReference>
<reference evidence="4" key="1">
    <citation type="submission" date="2023-07" db="EMBL/GenBank/DDBJ databases">
        <title>Novel Mycoplasma species identified in domestic and wild animals.</title>
        <authorList>
            <person name="Volokhov D.V."/>
            <person name="Furtak V.A."/>
            <person name="Zagorodnyaya T.A."/>
        </authorList>
    </citation>
    <scope>NUCLEOTIDE SEQUENCE [LARGE SCALE GENOMIC DNA]</scope>
    <source>
        <strain evidence="4">92-19</strain>
    </source>
</reference>
<dbReference type="RefSeq" id="WP_262095574.1">
    <property type="nucleotide sequence ID" value="NZ_JAOEGN010000002.1"/>
</dbReference>
<evidence type="ECO:0000259" key="2">
    <source>
        <dbReference type="Pfam" id="PF01205"/>
    </source>
</evidence>
<sequence length="201" mass="22926">MFYIESSVTNEIIIDKSRFIGQLYPVSSISEINQILDEVRKRHREANHNCYAYIIQEGQEMKASDDKEPAKTAGIPILEVLKHHQLTNVLCIITRYFGGIKLGAGGLIRAYSGATAEVIKQATLYRLESKPFVKITMPYGLFDTFVFQTKDNIRILDKRFGSEIEIDAILHNTSIQELMNQFHQGKYQDLGMVDVKIPKID</sequence>